<gene>
    <name evidence="3" type="ORF">BI364_11190</name>
</gene>
<organism evidence="3 4">
    <name type="scientific">Acidihalobacter yilgarnensis</name>
    <dbReference type="NCBI Taxonomy" id="2819280"/>
    <lineage>
        <taxon>Bacteria</taxon>
        <taxon>Pseudomonadati</taxon>
        <taxon>Pseudomonadota</taxon>
        <taxon>Gammaproteobacteria</taxon>
        <taxon>Chromatiales</taxon>
        <taxon>Ectothiorhodospiraceae</taxon>
        <taxon>Acidihalobacter</taxon>
    </lineage>
</organism>
<sequence length="361" mass="37872">MEFGIRVDSQQLAQSAQGSTSPRAQLAAWQVGQVLRAFVLEGTPAQAGGGPARLQIGNLQIPVRSQTPLQTGESLRLSVRRAGNDIVLARAPATPPSVSPQTVAIEQAVRSLLPAQQALDTVLRALSRLLPQLPAAAAGSARALVANTPTPAQLATGGGLKQAMLNSGVMLESRLAAGLPPSPLDIKATAARLLDVLPVQPTTQPAASNQARQMVEGLIGRIGINQLQSQVPGSNTLYWSIELPVRTPQGFHTVQLEVETTPPHTGTPPTDGQDWVVRLHLDLPRTGPLDAYVASQQNTLSAHFWTANAATATRISNALPELAAAWSAQGLSPGILQSHRGEAPQARRASSGVNRLVDTRA</sequence>
<dbReference type="AlphaFoldDB" id="A0A1D8IPX3"/>
<feature type="domain" description="Flagellar hook-length control protein-like C-terminal" evidence="2">
    <location>
        <begin position="272"/>
        <end position="344"/>
    </location>
</feature>
<keyword evidence="4" id="KW-1185">Reference proteome</keyword>
<dbReference type="Proteomes" id="UP000095401">
    <property type="component" value="Chromosome"/>
</dbReference>
<evidence type="ECO:0000259" key="2">
    <source>
        <dbReference type="Pfam" id="PF02120"/>
    </source>
</evidence>
<evidence type="ECO:0000313" key="3">
    <source>
        <dbReference type="EMBL" id="AOU98444.1"/>
    </source>
</evidence>
<dbReference type="EMBL" id="CP017415">
    <property type="protein sequence ID" value="AOU98444.1"/>
    <property type="molecule type" value="Genomic_DNA"/>
</dbReference>
<reference evidence="4" key="1">
    <citation type="submission" date="2016-09" db="EMBL/GenBank/DDBJ databases">
        <title>Acidihalobacter prosperus F5.</title>
        <authorList>
            <person name="Khaleque H.N."/>
            <person name="Ramsay J.P."/>
            <person name="Kaksonen A.H."/>
            <person name="Boxall N.J."/>
            <person name="Watkin E.L.J."/>
        </authorList>
    </citation>
    <scope>NUCLEOTIDE SEQUENCE [LARGE SCALE GENOMIC DNA]</scope>
    <source>
        <strain evidence="4">F5</strain>
    </source>
</reference>
<protein>
    <recommendedName>
        <fullName evidence="2">Flagellar hook-length control protein-like C-terminal domain-containing protein</fullName>
    </recommendedName>
</protein>
<accession>A0A1D8IPX3</accession>
<evidence type="ECO:0000313" key="4">
    <source>
        <dbReference type="Proteomes" id="UP000095401"/>
    </source>
</evidence>
<dbReference type="InterPro" id="IPR021136">
    <property type="entry name" value="Flagellar_hook_control-like_C"/>
</dbReference>
<evidence type="ECO:0000256" key="1">
    <source>
        <dbReference type="SAM" id="MobiDB-lite"/>
    </source>
</evidence>
<dbReference type="InterPro" id="IPR038610">
    <property type="entry name" value="FliK-like_C_sf"/>
</dbReference>
<dbReference type="Gene3D" id="3.30.750.140">
    <property type="match status" value="1"/>
</dbReference>
<feature type="region of interest" description="Disordered" evidence="1">
    <location>
        <begin position="336"/>
        <end position="361"/>
    </location>
</feature>
<dbReference type="Pfam" id="PF02120">
    <property type="entry name" value="Flg_hook"/>
    <property type="match status" value="1"/>
</dbReference>
<proteinExistence type="predicted"/>
<dbReference type="KEGG" id="aprs:BI364_11190"/>
<dbReference type="RefSeq" id="WP_070078805.1">
    <property type="nucleotide sequence ID" value="NZ_CP017415.1"/>
</dbReference>
<name>A0A1D8IPX3_9GAMM</name>